<dbReference type="PANTHER" id="PTHR44103:SF1">
    <property type="entry name" value="PROPROTEIN CONVERTASE P"/>
    <property type="match status" value="1"/>
</dbReference>
<dbReference type="Pfam" id="PF13517">
    <property type="entry name" value="FG-GAP_3"/>
    <property type="match status" value="2"/>
</dbReference>
<protein>
    <submittedName>
        <fullName evidence="3">VCBS repeat protein</fullName>
    </submittedName>
</protein>
<dbReference type="InterPro" id="IPR028994">
    <property type="entry name" value="Integrin_alpha_N"/>
</dbReference>
<dbReference type="Proteomes" id="UP000245880">
    <property type="component" value="Unassembled WGS sequence"/>
</dbReference>
<dbReference type="RefSeq" id="WP_109672483.1">
    <property type="nucleotide sequence ID" value="NZ_QGDT01000001.1"/>
</dbReference>
<dbReference type="EMBL" id="QGDT01000001">
    <property type="protein sequence ID" value="PWJ60317.1"/>
    <property type="molecule type" value="Genomic_DNA"/>
</dbReference>
<reference evidence="3 4" key="1">
    <citation type="submission" date="2018-03" db="EMBL/GenBank/DDBJ databases">
        <title>Genomic Encyclopedia of Archaeal and Bacterial Type Strains, Phase II (KMG-II): from individual species to whole genera.</title>
        <authorList>
            <person name="Goeker M."/>
        </authorList>
    </citation>
    <scope>NUCLEOTIDE SEQUENCE [LARGE SCALE GENOMIC DNA]</scope>
    <source>
        <strain evidence="3 4">DSM 100346</strain>
    </source>
</reference>
<evidence type="ECO:0000256" key="1">
    <source>
        <dbReference type="ARBA" id="ARBA00022729"/>
    </source>
</evidence>
<proteinExistence type="predicted"/>
<dbReference type="PANTHER" id="PTHR44103">
    <property type="entry name" value="PROPROTEIN CONVERTASE P"/>
    <property type="match status" value="1"/>
</dbReference>
<comment type="caution">
    <text evidence="3">The sequence shown here is derived from an EMBL/GenBank/DDBJ whole genome shotgun (WGS) entry which is preliminary data.</text>
</comment>
<dbReference type="Gene3D" id="2.130.10.130">
    <property type="entry name" value="Integrin alpha, N-terminal"/>
    <property type="match status" value="2"/>
</dbReference>
<keyword evidence="1 2" id="KW-0732">Signal</keyword>
<feature type="chain" id="PRO_5016277435" evidence="2">
    <location>
        <begin position="25"/>
        <end position="394"/>
    </location>
</feature>
<dbReference type="SUPFAM" id="SSF69318">
    <property type="entry name" value="Integrin alpha N-terminal domain"/>
    <property type="match status" value="1"/>
</dbReference>
<name>A0A316BCX4_9BACT</name>
<gene>
    <name evidence="3" type="ORF">CLV98_101498</name>
</gene>
<dbReference type="InterPro" id="IPR013517">
    <property type="entry name" value="FG-GAP"/>
</dbReference>
<sequence length="394" mass="43675">MILKHKLLLLFLISLFFGQQLLSAQDRGGSNAGWEVSFNKEVLTSRFISEGAAVGDVNRDGQLDVLSGAYWFEGPHWTPHQLAKPDTFKVVGGYSDSFLNFAQDVNGDGWVDLIRIDWPGKAAYWHENPKNTKGHWPTHLIHTSVGNESPIFVDMDEDGRLDLLCNDPTAKEVIWLKAPSVPGVNEWTKYVISSSPDRATHMYTHGLGYGDVDGDGRKDVLVKSGWWKGPENIEQEAWEFVPANLGEDCSQMYVLDLNDDGLNDVISASAHRYGIWWHEQGRDNGGAATWTSHLIDSSFSQTHGMALADMNGDGRLDLVTGKRYFAHSGKDPGGLEPALMCWYEKAAGTSWVRHVIDQDSGVGLHVTIADLNKDGRLDLVTGNKKGVRVFLQNP</sequence>
<dbReference type="OrthoDB" id="9816120at2"/>
<evidence type="ECO:0000313" key="4">
    <source>
        <dbReference type="Proteomes" id="UP000245880"/>
    </source>
</evidence>
<organism evidence="3 4">
    <name type="scientific">Dyadobacter jejuensis</name>
    <dbReference type="NCBI Taxonomy" id="1082580"/>
    <lineage>
        <taxon>Bacteria</taxon>
        <taxon>Pseudomonadati</taxon>
        <taxon>Bacteroidota</taxon>
        <taxon>Cytophagia</taxon>
        <taxon>Cytophagales</taxon>
        <taxon>Spirosomataceae</taxon>
        <taxon>Dyadobacter</taxon>
    </lineage>
</organism>
<feature type="signal peptide" evidence="2">
    <location>
        <begin position="1"/>
        <end position="24"/>
    </location>
</feature>
<evidence type="ECO:0000313" key="3">
    <source>
        <dbReference type="EMBL" id="PWJ60317.1"/>
    </source>
</evidence>
<dbReference type="AlphaFoldDB" id="A0A316BCX4"/>
<keyword evidence="4" id="KW-1185">Reference proteome</keyword>
<accession>A0A316BCX4</accession>
<evidence type="ECO:0000256" key="2">
    <source>
        <dbReference type="SAM" id="SignalP"/>
    </source>
</evidence>